<sequence length="152" mass="16998">MAKLGARLMRSRSLMRAPIWIYKARAGGLFGSRILMLEHIGRKSGARRYAVLEVVDHPVPDTYVVASGFGRKAQWFRNIEANPRVRVYAGSHAPAPATARILDQDETDRTLATYRGRHGRAWARLKPVLVETLESPIPDTGAPLPMVELRLD</sequence>
<dbReference type="KEGG" id="mshj:MSHI_17200"/>
<evidence type="ECO:0008006" key="3">
    <source>
        <dbReference type="Google" id="ProtNLM"/>
    </source>
</evidence>
<proteinExistence type="predicted"/>
<name>A0A7I7MNH6_9MYCO</name>
<dbReference type="Proteomes" id="UP000467236">
    <property type="component" value="Chromosome"/>
</dbReference>
<dbReference type="InterPro" id="IPR012349">
    <property type="entry name" value="Split_barrel_FMN-bd"/>
</dbReference>
<dbReference type="SUPFAM" id="SSF50475">
    <property type="entry name" value="FMN-binding split barrel"/>
    <property type="match status" value="1"/>
</dbReference>
<protein>
    <recommendedName>
        <fullName evidence="3">Nitroreductase</fullName>
    </recommendedName>
</protein>
<keyword evidence="2" id="KW-1185">Reference proteome</keyword>
<dbReference type="InterPro" id="IPR004378">
    <property type="entry name" value="F420H2_quin_Rdtase"/>
</dbReference>
<evidence type="ECO:0000313" key="1">
    <source>
        <dbReference type="EMBL" id="BBX73814.1"/>
    </source>
</evidence>
<dbReference type="Pfam" id="PF04075">
    <property type="entry name" value="F420H2_quin_red"/>
    <property type="match status" value="1"/>
</dbReference>
<reference evidence="1 2" key="1">
    <citation type="journal article" date="2019" name="Emerg. Microbes Infect.">
        <title>Comprehensive subspecies identification of 175 nontuberculous mycobacteria species based on 7547 genomic profiles.</title>
        <authorList>
            <person name="Matsumoto Y."/>
            <person name="Kinjo T."/>
            <person name="Motooka D."/>
            <person name="Nabeya D."/>
            <person name="Jung N."/>
            <person name="Uechi K."/>
            <person name="Horii T."/>
            <person name="Iida T."/>
            <person name="Fujita J."/>
            <person name="Nakamura S."/>
        </authorList>
    </citation>
    <scope>NUCLEOTIDE SEQUENCE [LARGE SCALE GENOMIC DNA]</scope>
    <source>
        <strain evidence="1 2">JCM 14233</strain>
    </source>
</reference>
<dbReference type="AlphaFoldDB" id="A0A7I7MNH6"/>
<dbReference type="GO" id="GO:0016491">
    <property type="term" value="F:oxidoreductase activity"/>
    <property type="evidence" value="ECO:0007669"/>
    <property type="project" value="InterPro"/>
</dbReference>
<dbReference type="Gene3D" id="2.30.110.10">
    <property type="entry name" value="Electron Transport, Fmn-binding Protein, Chain A"/>
    <property type="match status" value="1"/>
</dbReference>
<dbReference type="EMBL" id="AP022575">
    <property type="protein sequence ID" value="BBX73814.1"/>
    <property type="molecule type" value="Genomic_DNA"/>
</dbReference>
<organism evidence="1 2">
    <name type="scientific">Mycobacterium shinjukuense</name>
    <dbReference type="NCBI Taxonomy" id="398694"/>
    <lineage>
        <taxon>Bacteria</taxon>
        <taxon>Bacillati</taxon>
        <taxon>Actinomycetota</taxon>
        <taxon>Actinomycetes</taxon>
        <taxon>Mycobacteriales</taxon>
        <taxon>Mycobacteriaceae</taxon>
        <taxon>Mycobacterium</taxon>
    </lineage>
</organism>
<dbReference type="NCBIfam" id="TIGR00026">
    <property type="entry name" value="hi_GC_TIGR00026"/>
    <property type="match status" value="1"/>
</dbReference>
<accession>A0A7I7MNH6</accession>
<evidence type="ECO:0000313" key="2">
    <source>
        <dbReference type="Proteomes" id="UP000467236"/>
    </source>
</evidence>
<gene>
    <name evidence="1" type="ORF">MSHI_17200</name>
</gene>